<organism evidence="1 2">
    <name type="scientific">Dubosiella muris</name>
    <dbReference type="NCBI Taxonomy" id="3038133"/>
    <lineage>
        <taxon>Bacteria</taxon>
        <taxon>Bacillati</taxon>
        <taxon>Bacillota</taxon>
        <taxon>Erysipelotrichia</taxon>
        <taxon>Erysipelotrichales</taxon>
        <taxon>Erysipelotrichaceae</taxon>
        <taxon>Dubosiella</taxon>
    </lineage>
</organism>
<dbReference type="EMBL" id="SRYG01000005">
    <property type="protein sequence ID" value="TGY66585.1"/>
    <property type="molecule type" value="Genomic_DNA"/>
</dbReference>
<evidence type="ECO:0000313" key="2">
    <source>
        <dbReference type="Proteomes" id="UP000308836"/>
    </source>
</evidence>
<evidence type="ECO:0000313" key="1">
    <source>
        <dbReference type="EMBL" id="TGY66585.1"/>
    </source>
</evidence>
<sequence length="193" mass="22646">MINYPNGSPPYQIAKNIDNHSKRGATLEKDINASNTYYKDLNIALIYKKPTPIQVVRVDYPRRDRAKIIEAYYRTPSTTDYNGLYKGKYVDFEAKETKNKSRLPLQMIHAHQIKHLELVERHGGIGFFIIRFSYYGKTYLVDAPLLIRTIKKTTGYAIPYDWFEQNGHLIKEGLYPRLDYLKVVEALYFKEEN</sequence>
<gene>
    <name evidence="1" type="primary">recU</name>
    <name evidence="1" type="ORF">E5336_03385</name>
</gene>
<accession>A0AC61R8D6</accession>
<dbReference type="Proteomes" id="UP000308836">
    <property type="component" value="Unassembled WGS sequence"/>
</dbReference>
<protein>
    <submittedName>
        <fullName evidence="1">Holliday junction resolvase RecU</fullName>
    </submittedName>
</protein>
<name>A0AC61R8D6_9FIRM</name>
<keyword evidence="2" id="KW-1185">Reference proteome</keyword>
<reference evidence="1" key="1">
    <citation type="submission" date="2019-04" db="EMBL/GenBank/DDBJ databases">
        <title>Microbes associate with the intestines of laboratory mice.</title>
        <authorList>
            <person name="Navarre W."/>
            <person name="Wong E."/>
            <person name="Huang K."/>
            <person name="Tropini C."/>
            <person name="Ng K."/>
            <person name="Yu B."/>
        </authorList>
    </citation>
    <scope>NUCLEOTIDE SEQUENCE</scope>
    <source>
        <strain evidence="1">NM09_H32</strain>
    </source>
</reference>
<comment type="caution">
    <text evidence="1">The sequence shown here is derived from an EMBL/GenBank/DDBJ whole genome shotgun (WGS) entry which is preliminary data.</text>
</comment>
<proteinExistence type="predicted"/>